<accession>E2A2U9</accession>
<dbReference type="Proteomes" id="UP000000311">
    <property type="component" value="Unassembled WGS sequence"/>
</dbReference>
<name>E2A2U9_CAMFO</name>
<organism evidence="2">
    <name type="scientific">Camponotus floridanus</name>
    <name type="common">Florida carpenter ant</name>
    <dbReference type="NCBI Taxonomy" id="104421"/>
    <lineage>
        <taxon>Eukaryota</taxon>
        <taxon>Metazoa</taxon>
        <taxon>Ecdysozoa</taxon>
        <taxon>Arthropoda</taxon>
        <taxon>Hexapoda</taxon>
        <taxon>Insecta</taxon>
        <taxon>Pterygota</taxon>
        <taxon>Neoptera</taxon>
        <taxon>Endopterygota</taxon>
        <taxon>Hymenoptera</taxon>
        <taxon>Apocrita</taxon>
        <taxon>Aculeata</taxon>
        <taxon>Formicoidea</taxon>
        <taxon>Formicidae</taxon>
        <taxon>Formicinae</taxon>
        <taxon>Camponotus</taxon>
    </lineage>
</organism>
<dbReference type="EMBL" id="GL436216">
    <property type="protein sequence ID" value="EFN72241.1"/>
    <property type="molecule type" value="Genomic_DNA"/>
</dbReference>
<dbReference type="InParanoid" id="E2A2U9"/>
<reference evidence="1 2" key="1">
    <citation type="journal article" date="2010" name="Science">
        <title>Genomic comparison of the ants Camponotus floridanus and Harpegnathos saltator.</title>
        <authorList>
            <person name="Bonasio R."/>
            <person name="Zhang G."/>
            <person name="Ye C."/>
            <person name="Mutti N.S."/>
            <person name="Fang X."/>
            <person name="Qin N."/>
            <person name="Donahue G."/>
            <person name="Yang P."/>
            <person name="Li Q."/>
            <person name="Li C."/>
            <person name="Zhang P."/>
            <person name="Huang Z."/>
            <person name="Berger S.L."/>
            <person name="Reinberg D."/>
            <person name="Wang J."/>
            <person name="Liebig J."/>
        </authorList>
    </citation>
    <scope>NUCLEOTIDE SEQUENCE [LARGE SCALE GENOMIC DNA]</scope>
    <source>
        <strain evidence="2">C129</strain>
    </source>
</reference>
<evidence type="ECO:0000313" key="2">
    <source>
        <dbReference type="Proteomes" id="UP000000311"/>
    </source>
</evidence>
<protein>
    <submittedName>
        <fullName evidence="1">Uncharacterized protein</fullName>
    </submittedName>
</protein>
<gene>
    <name evidence="1" type="ORF">EAG_14190</name>
</gene>
<dbReference type="AlphaFoldDB" id="E2A2U9"/>
<evidence type="ECO:0000313" key="1">
    <source>
        <dbReference type="EMBL" id="EFN72241.1"/>
    </source>
</evidence>
<proteinExistence type="predicted"/>
<keyword evidence="2" id="KW-1185">Reference proteome</keyword>
<sequence length="101" mass="11374">MDDSPPVADQSAFPTNAPFSTWISPNNFGDFHPNPLMSLFTGNGQIEYPVEAVGAVSRIHLSKRQRAQFRAAIPIILLVMDLEIRVSALPPFQIRIRRRCR</sequence>